<dbReference type="Proteomes" id="UP000789845">
    <property type="component" value="Unassembled WGS sequence"/>
</dbReference>
<gene>
    <name evidence="2" type="ORF">NEOCIP111885_04225</name>
</gene>
<proteinExistence type="predicted"/>
<dbReference type="AlphaFoldDB" id="A0A9C7GDK8"/>
<organism evidence="2 3">
    <name type="scientific">Pseudoneobacillus rhizosphaerae</name>
    <dbReference type="NCBI Taxonomy" id="2880968"/>
    <lineage>
        <taxon>Bacteria</taxon>
        <taxon>Bacillati</taxon>
        <taxon>Bacillota</taxon>
        <taxon>Bacilli</taxon>
        <taxon>Bacillales</taxon>
        <taxon>Bacillaceae</taxon>
        <taxon>Pseudoneobacillus</taxon>
    </lineage>
</organism>
<accession>A0A9C7GDK8</accession>
<feature type="chain" id="PRO_5038668897" description="Sporulation protein" evidence="1">
    <location>
        <begin position="21"/>
        <end position="157"/>
    </location>
</feature>
<reference evidence="2" key="1">
    <citation type="submission" date="2021-10" db="EMBL/GenBank/DDBJ databases">
        <authorList>
            <person name="Criscuolo A."/>
        </authorList>
    </citation>
    <scope>NUCLEOTIDE SEQUENCE</scope>
    <source>
        <strain evidence="2">CIP111885</strain>
    </source>
</reference>
<dbReference type="EMBL" id="CAKJTG010000037">
    <property type="protein sequence ID" value="CAG9610451.1"/>
    <property type="molecule type" value="Genomic_DNA"/>
</dbReference>
<evidence type="ECO:0000256" key="1">
    <source>
        <dbReference type="SAM" id="SignalP"/>
    </source>
</evidence>
<keyword evidence="3" id="KW-1185">Reference proteome</keyword>
<keyword evidence="1" id="KW-0732">Signal</keyword>
<sequence length="157" mass="18513">MKIYRLALFMLLILMITLSGCNQSEEDQESRLSLIKTTNPKPIKIPNKQNESIAKQVKKDVKKFDEIFDVAVVQGKKDTLVVYKVKHFQRFRMKQIESSVTKELEKKYPDEKFTVSSDYKIFMEALKIKEHMKDPKYSTTKAEKDFEKIIKLKNEQT</sequence>
<evidence type="ECO:0000313" key="2">
    <source>
        <dbReference type="EMBL" id="CAG9610451.1"/>
    </source>
</evidence>
<feature type="signal peptide" evidence="1">
    <location>
        <begin position="1"/>
        <end position="20"/>
    </location>
</feature>
<comment type="caution">
    <text evidence="2">The sequence shown here is derived from an EMBL/GenBank/DDBJ whole genome shotgun (WGS) entry which is preliminary data.</text>
</comment>
<name>A0A9C7GDK8_9BACI</name>
<dbReference type="RefSeq" id="WP_230498816.1">
    <property type="nucleotide sequence ID" value="NZ_CAKJTG010000037.1"/>
</dbReference>
<dbReference type="PROSITE" id="PS51257">
    <property type="entry name" value="PROKAR_LIPOPROTEIN"/>
    <property type="match status" value="1"/>
</dbReference>
<evidence type="ECO:0000313" key="3">
    <source>
        <dbReference type="Proteomes" id="UP000789845"/>
    </source>
</evidence>
<protein>
    <recommendedName>
        <fullName evidence="4">Sporulation protein</fullName>
    </recommendedName>
</protein>
<evidence type="ECO:0008006" key="4">
    <source>
        <dbReference type="Google" id="ProtNLM"/>
    </source>
</evidence>